<dbReference type="OrthoDB" id="189220at2759"/>
<name>A0A0V1N3P4_9BILA</name>
<comment type="caution">
    <text evidence="7">The sequence shown here is derived from an EMBL/GenBank/DDBJ whole genome shotgun (WGS) entry which is preliminary data.</text>
</comment>
<feature type="binding site" evidence="4">
    <location>
        <begin position="230"/>
        <end position="234"/>
    </location>
    <ligand>
        <name>AMP</name>
        <dbReference type="ChEBI" id="CHEBI:456215"/>
    </ligand>
</feature>
<evidence type="ECO:0000313" key="8">
    <source>
        <dbReference type="Proteomes" id="UP000054843"/>
    </source>
</evidence>
<dbReference type="SUPFAM" id="SSF109604">
    <property type="entry name" value="HD-domain/PDEase-like"/>
    <property type="match status" value="1"/>
</dbReference>
<protein>
    <submittedName>
        <fullName evidence="7">High affinity cAMP-specific 3',5'-cyclic phosphodiesterase 7A</fullName>
    </submittedName>
</protein>
<dbReference type="Proteomes" id="UP000054843">
    <property type="component" value="Unassembled WGS sequence"/>
</dbReference>
<keyword evidence="2" id="KW-0378">Hydrolase</keyword>
<dbReference type="InterPro" id="IPR002073">
    <property type="entry name" value="PDEase_catalytic_dom"/>
</dbReference>
<dbReference type="PRINTS" id="PR00387">
    <property type="entry name" value="PDIESTERASE1"/>
</dbReference>
<feature type="binding site" evidence="5">
    <location>
        <position position="234"/>
    </location>
    <ligand>
        <name>Zn(2+)</name>
        <dbReference type="ChEBI" id="CHEBI:29105"/>
        <label>1</label>
    </ligand>
</feature>
<dbReference type="PROSITE" id="PS51845">
    <property type="entry name" value="PDEASE_I_2"/>
    <property type="match status" value="1"/>
</dbReference>
<dbReference type="InterPro" id="IPR036971">
    <property type="entry name" value="PDEase_catalytic_dom_sf"/>
</dbReference>
<dbReference type="Gene3D" id="1.10.1300.10">
    <property type="entry name" value="3'5'-cyclic nucleotide phosphodiesterase, catalytic domain"/>
    <property type="match status" value="1"/>
</dbReference>
<dbReference type="Pfam" id="PF00233">
    <property type="entry name" value="PDEase_I"/>
    <property type="match status" value="1"/>
</dbReference>
<dbReference type="STRING" id="268474.A0A0V1N3P4"/>
<evidence type="ECO:0000256" key="1">
    <source>
        <dbReference type="ARBA" id="ARBA00022723"/>
    </source>
</evidence>
<evidence type="ECO:0000256" key="2">
    <source>
        <dbReference type="ARBA" id="ARBA00022801"/>
    </source>
</evidence>
<feature type="binding site" evidence="5">
    <location>
        <position position="270"/>
    </location>
    <ligand>
        <name>Zn(2+)</name>
        <dbReference type="ChEBI" id="CHEBI:29105"/>
        <label>1</label>
    </ligand>
</feature>
<accession>A0A0V1N3P4</accession>
<gene>
    <name evidence="7" type="primary">PDE7A</name>
    <name evidence="7" type="ORF">T10_6507</name>
</gene>
<dbReference type="AlphaFoldDB" id="A0A0V1N3P4"/>
<feature type="binding site" evidence="4">
    <location>
        <position position="383"/>
    </location>
    <ligand>
        <name>AMP</name>
        <dbReference type="ChEBI" id="CHEBI:456215"/>
    </ligand>
</feature>
<evidence type="ECO:0000256" key="3">
    <source>
        <dbReference type="PIRSR" id="PIRSR623088-1"/>
    </source>
</evidence>
<feature type="binding site" evidence="4">
    <location>
        <position position="271"/>
    </location>
    <ligand>
        <name>AMP</name>
        <dbReference type="ChEBI" id="CHEBI:456215"/>
    </ligand>
</feature>
<evidence type="ECO:0000259" key="6">
    <source>
        <dbReference type="PROSITE" id="PS51845"/>
    </source>
</evidence>
<dbReference type="PANTHER" id="PTHR11347">
    <property type="entry name" value="CYCLIC NUCLEOTIDE PHOSPHODIESTERASE"/>
    <property type="match status" value="1"/>
</dbReference>
<reference evidence="7 8" key="1">
    <citation type="submission" date="2015-01" db="EMBL/GenBank/DDBJ databases">
        <title>Evolution of Trichinella species and genotypes.</title>
        <authorList>
            <person name="Korhonen P.K."/>
            <person name="Edoardo P."/>
            <person name="Giuseppe L.R."/>
            <person name="Gasser R.B."/>
        </authorList>
    </citation>
    <scope>NUCLEOTIDE SEQUENCE [LARGE SCALE GENOMIC DNA]</scope>
    <source>
        <strain evidence="7">ISS1980</strain>
    </source>
</reference>
<feature type="domain" description="PDEase" evidence="6">
    <location>
        <begin position="155"/>
        <end position="479"/>
    </location>
</feature>
<organism evidence="7 8">
    <name type="scientific">Trichinella papuae</name>
    <dbReference type="NCBI Taxonomy" id="268474"/>
    <lineage>
        <taxon>Eukaryota</taxon>
        <taxon>Metazoa</taxon>
        <taxon>Ecdysozoa</taxon>
        <taxon>Nematoda</taxon>
        <taxon>Enoplea</taxon>
        <taxon>Dorylaimia</taxon>
        <taxon>Trichinellida</taxon>
        <taxon>Trichinellidae</taxon>
        <taxon>Trichinella</taxon>
    </lineage>
</organism>
<dbReference type="GO" id="GO:0004114">
    <property type="term" value="F:3',5'-cyclic-nucleotide phosphodiesterase activity"/>
    <property type="evidence" value="ECO:0007669"/>
    <property type="project" value="InterPro"/>
</dbReference>
<dbReference type="InterPro" id="IPR023088">
    <property type="entry name" value="PDEase"/>
</dbReference>
<dbReference type="GO" id="GO:0007165">
    <property type="term" value="P:signal transduction"/>
    <property type="evidence" value="ECO:0007669"/>
    <property type="project" value="InterPro"/>
</dbReference>
<proteinExistence type="predicted"/>
<feature type="binding site" evidence="5">
    <location>
        <position position="383"/>
    </location>
    <ligand>
        <name>Zn(2+)</name>
        <dbReference type="ChEBI" id="CHEBI:29105"/>
        <label>1</label>
    </ligand>
</feature>
<feature type="active site" description="Proton donor" evidence="3">
    <location>
        <position position="230"/>
    </location>
</feature>
<dbReference type="CDD" id="cd00077">
    <property type="entry name" value="HDc"/>
    <property type="match status" value="1"/>
</dbReference>
<dbReference type="InterPro" id="IPR003607">
    <property type="entry name" value="HD/PDEase_dom"/>
</dbReference>
<evidence type="ECO:0000256" key="4">
    <source>
        <dbReference type="PIRSR" id="PIRSR623088-2"/>
    </source>
</evidence>
<dbReference type="GO" id="GO:0046872">
    <property type="term" value="F:metal ion binding"/>
    <property type="evidence" value="ECO:0007669"/>
    <property type="project" value="UniProtKB-KW"/>
</dbReference>
<feature type="binding site" evidence="5">
    <location>
        <position position="271"/>
    </location>
    <ligand>
        <name>Zn(2+)</name>
        <dbReference type="ChEBI" id="CHEBI:29105"/>
        <label>2</label>
    </ligand>
</feature>
<evidence type="ECO:0000313" key="7">
    <source>
        <dbReference type="EMBL" id="KRZ78679.1"/>
    </source>
</evidence>
<keyword evidence="8" id="KW-1185">Reference proteome</keyword>
<feature type="binding site" evidence="5">
    <location>
        <position position="271"/>
    </location>
    <ligand>
        <name>Zn(2+)</name>
        <dbReference type="ChEBI" id="CHEBI:29105"/>
        <label>1</label>
    </ligand>
</feature>
<evidence type="ECO:0000256" key="5">
    <source>
        <dbReference type="PIRSR" id="PIRSR623088-3"/>
    </source>
</evidence>
<keyword evidence="1 5" id="KW-0479">Metal-binding</keyword>
<sequence>MGKKWRSPVETNSPIGAKEKEAKLQLFAHFDTFSPLFCCLTFLLVRVGLGKFGAVLKSSNESSFAVMFPFAATPSLHIAITQPSCCNKQFSVDVAQVLDQHSRSRNTSNAQDQIKDISLFIHSIKLVKSSTSSAMSLVFHPSSADRSPTRSVHYVEMNPTSSLECLLRRCAHWNFDVFLLNRLSDGHPIMALGCKLFKWYDFASVFHFDWMAIFKCLRLIESGYYNNPYHTAVHAADVAQALHCFIQTFDLSHAYSHLDLFIALIAAFGHDVYHPGVNSQFLENSNHYLYQIYQNCSVLENFHWRCLLAILHECGLALFFTSSEWNYICETLGALILSTDIRRQNEYLTDLKNFLSGDDSGELLLQKRESRIACLQMLLKCADVSNCGRELRHSRLWALRVSAELYSQGEKEKQLGIKVSEHCDSSITSVPLIQIKFADHVVLPLYNELKKFSNCSLTARILKHIHSNRHYWLRSLNGDTDTLTDTAKRFCLLAIKKQRLKSHLVYLDENCLLYPPDGKSVLRNLALQ</sequence>
<feature type="binding site" evidence="4">
    <location>
        <position position="434"/>
    </location>
    <ligand>
        <name>AMP</name>
        <dbReference type="ChEBI" id="CHEBI:456215"/>
    </ligand>
</feature>
<dbReference type="EMBL" id="JYDO01000011">
    <property type="protein sequence ID" value="KRZ78679.1"/>
    <property type="molecule type" value="Genomic_DNA"/>
</dbReference>